<evidence type="ECO:0000259" key="7">
    <source>
        <dbReference type="PROSITE" id="PS50059"/>
    </source>
</evidence>
<keyword evidence="4 5" id="KW-0413">Isomerase</keyword>
<gene>
    <name evidence="8" type="primary">mip_1</name>
    <name evidence="8" type="ORF">ElP_04160</name>
</gene>
<dbReference type="EMBL" id="CP036426">
    <property type="protein sequence ID" value="QDV32582.1"/>
    <property type="molecule type" value="Genomic_DNA"/>
</dbReference>
<keyword evidence="9" id="KW-1185">Reference proteome</keyword>
<protein>
    <recommendedName>
        <fullName evidence="6">Peptidyl-prolyl cis-trans isomerase</fullName>
        <ecNumber evidence="6">5.2.1.8</ecNumber>
    </recommendedName>
</protein>
<dbReference type="RefSeq" id="WP_145266782.1">
    <property type="nucleotide sequence ID" value="NZ_CP036426.1"/>
</dbReference>
<comment type="catalytic activity">
    <reaction evidence="1 5 6">
        <text>[protein]-peptidylproline (omega=180) = [protein]-peptidylproline (omega=0)</text>
        <dbReference type="Rhea" id="RHEA:16237"/>
        <dbReference type="Rhea" id="RHEA-COMP:10747"/>
        <dbReference type="Rhea" id="RHEA-COMP:10748"/>
        <dbReference type="ChEBI" id="CHEBI:83833"/>
        <dbReference type="ChEBI" id="CHEBI:83834"/>
        <dbReference type="EC" id="5.2.1.8"/>
    </reaction>
</comment>
<feature type="domain" description="PPIase FKBP-type" evidence="7">
    <location>
        <begin position="150"/>
        <end position="237"/>
    </location>
</feature>
<evidence type="ECO:0000256" key="1">
    <source>
        <dbReference type="ARBA" id="ARBA00000971"/>
    </source>
</evidence>
<dbReference type="InterPro" id="IPR001179">
    <property type="entry name" value="PPIase_FKBP_dom"/>
</dbReference>
<dbReference type="SUPFAM" id="SSF54534">
    <property type="entry name" value="FKBP-like"/>
    <property type="match status" value="1"/>
</dbReference>
<evidence type="ECO:0000313" key="8">
    <source>
        <dbReference type="EMBL" id="QDV32582.1"/>
    </source>
</evidence>
<dbReference type="Proteomes" id="UP000317835">
    <property type="component" value="Chromosome"/>
</dbReference>
<evidence type="ECO:0000256" key="2">
    <source>
        <dbReference type="ARBA" id="ARBA00006577"/>
    </source>
</evidence>
<dbReference type="Pfam" id="PF00254">
    <property type="entry name" value="FKBP_C"/>
    <property type="match status" value="1"/>
</dbReference>
<accession>A0A518GVG8</accession>
<evidence type="ECO:0000256" key="6">
    <source>
        <dbReference type="RuleBase" id="RU003915"/>
    </source>
</evidence>
<dbReference type="GO" id="GO:0003755">
    <property type="term" value="F:peptidyl-prolyl cis-trans isomerase activity"/>
    <property type="evidence" value="ECO:0007669"/>
    <property type="project" value="UniProtKB-UniRule"/>
</dbReference>
<dbReference type="PANTHER" id="PTHR43811:SF19">
    <property type="entry name" value="39 KDA FK506-BINDING NUCLEAR PROTEIN"/>
    <property type="match status" value="1"/>
</dbReference>
<dbReference type="PROSITE" id="PS50059">
    <property type="entry name" value="FKBP_PPIASE"/>
    <property type="match status" value="1"/>
</dbReference>
<dbReference type="PANTHER" id="PTHR43811">
    <property type="entry name" value="FKBP-TYPE PEPTIDYL-PROLYL CIS-TRANS ISOMERASE FKPA"/>
    <property type="match status" value="1"/>
</dbReference>
<dbReference type="Pfam" id="PF01346">
    <property type="entry name" value="FKBP_N"/>
    <property type="match status" value="1"/>
</dbReference>
<organism evidence="8 9">
    <name type="scientific">Tautonia plasticadhaerens</name>
    <dbReference type="NCBI Taxonomy" id="2527974"/>
    <lineage>
        <taxon>Bacteria</taxon>
        <taxon>Pseudomonadati</taxon>
        <taxon>Planctomycetota</taxon>
        <taxon>Planctomycetia</taxon>
        <taxon>Isosphaerales</taxon>
        <taxon>Isosphaeraceae</taxon>
        <taxon>Tautonia</taxon>
    </lineage>
</organism>
<comment type="similarity">
    <text evidence="2 6">Belongs to the FKBP-type PPIase family.</text>
</comment>
<evidence type="ECO:0000313" key="9">
    <source>
        <dbReference type="Proteomes" id="UP000317835"/>
    </source>
</evidence>
<keyword evidence="3 5" id="KW-0697">Rotamase</keyword>
<name>A0A518GVG8_9BACT</name>
<dbReference type="Gene3D" id="1.10.287.460">
    <property type="entry name" value="Peptidyl-prolyl cis-trans isomerase, FKBP-type, N-terminal domain"/>
    <property type="match status" value="1"/>
</dbReference>
<evidence type="ECO:0000256" key="3">
    <source>
        <dbReference type="ARBA" id="ARBA00023110"/>
    </source>
</evidence>
<evidence type="ECO:0000256" key="4">
    <source>
        <dbReference type="ARBA" id="ARBA00023235"/>
    </source>
</evidence>
<dbReference type="EC" id="5.2.1.8" evidence="6"/>
<dbReference type="AlphaFoldDB" id="A0A518GVG8"/>
<reference evidence="8 9" key="1">
    <citation type="submission" date="2019-02" db="EMBL/GenBank/DDBJ databases">
        <title>Deep-cultivation of Planctomycetes and their phenomic and genomic characterization uncovers novel biology.</title>
        <authorList>
            <person name="Wiegand S."/>
            <person name="Jogler M."/>
            <person name="Boedeker C."/>
            <person name="Pinto D."/>
            <person name="Vollmers J."/>
            <person name="Rivas-Marin E."/>
            <person name="Kohn T."/>
            <person name="Peeters S.H."/>
            <person name="Heuer A."/>
            <person name="Rast P."/>
            <person name="Oberbeckmann S."/>
            <person name="Bunk B."/>
            <person name="Jeske O."/>
            <person name="Meyerdierks A."/>
            <person name="Storesund J.E."/>
            <person name="Kallscheuer N."/>
            <person name="Luecker S."/>
            <person name="Lage O.M."/>
            <person name="Pohl T."/>
            <person name="Merkel B.J."/>
            <person name="Hornburger P."/>
            <person name="Mueller R.-W."/>
            <person name="Bruemmer F."/>
            <person name="Labrenz M."/>
            <person name="Spormann A.M."/>
            <person name="Op den Camp H."/>
            <person name="Overmann J."/>
            <person name="Amann R."/>
            <person name="Jetten M.S.M."/>
            <person name="Mascher T."/>
            <person name="Medema M.H."/>
            <person name="Devos D.P."/>
            <person name="Kaster A.-K."/>
            <person name="Ovreas L."/>
            <person name="Rohde M."/>
            <person name="Galperin M.Y."/>
            <person name="Jogler C."/>
        </authorList>
    </citation>
    <scope>NUCLEOTIDE SEQUENCE [LARGE SCALE GENOMIC DNA]</scope>
    <source>
        <strain evidence="8 9">ElP</strain>
    </source>
</reference>
<dbReference type="InterPro" id="IPR046357">
    <property type="entry name" value="PPIase_dom_sf"/>
</dbReference>
<dbReference type="OrthoDB" id="280278at2"/>
<dbReference type="GO" id="GO:0006457">
    <property type="term" value="P:protein folding"/>
    <property type="evidence" value="ECO:0007669"/>
    <property type="project" value="InterPro"/>
</dbReference>
<proteinExistence type="inferred from homology"/>
<dbReference type="KEGG" id="tpla:ElP_04160"/>
<sequence>MSRRSIGLLAGCAAALTIAGGPPQGPEAAPVPPDELRTRASYGLGLNAGRVSKQQGIEVDPEAFARGLRDGLSGGEPPYTEEQLSEALLAFQQQLMLKQEQLIREVGARLSREGRAFLQLNATRPGVTRLPSGLQYKVVREGSGPSPRAGDTVFVRYKGTLTDGTLIEDSAEMGGVISVPLERVIPGWREALLLMEVGSKWELFIPPDLAYGPDPPAGGPVPPNAVLVYEVELLAIE</sequence>
<dbReference type="InterPro" id="IPR036944">
    <property type="entry name" value="PPIase_FKBP_N_sf"/>
</dbReference>
<dbReference type="Gene3D" id="3.10.50.40">
    <property type="match status" value="1"/>
</dbReference>
<dbReference type="InterPro" id="IPR000774">
    <property type="entry name" value="PPIase_FKBP_N"/>
</dbReference>
<evidence type="ECO:0000256" key="5">
    <source>
        <dbReference type="PROSITE-ProRule" id="PRU00277"/>
    </source>
</evidence>